<keyword evidence="3" id="KW-1185">Reference proteome</keyword>
<reference evidence="2" key="1">
    <citation type="submission" date="2020-11" db="EMBL/GenBank/DDBJ databases">
        <title>Sequencing the genomes of 1000 actinobacteria strains.</title>
        <authorList>
            <person name="Klenk H.-P."/>
        </authorList>
    </citation>
    <scope>NUCLEOTIDE SEQUENCE</scope>
    <source>
        <strain evidence="2">DSM 45356</strain>
    </source>
</reference>
<feature type="transmembrane region" description="Helical" evidence="1">
    <location>
        <begin position="238"/>
        <end position="257"/>
    </location>
</feature>
<feature type="transmembrane region" description="Helical" evidence="1">
    <location>
        <begin position="189"/>
        <end position="209"/>
    </location>
</feature>
<dbReference type="AlphaFoldDB" id="A0A8J7KIJ4"/>
<comment type="caution">
    <text evidence="2">The sequence shown here is derived from an EMBL/GenBank/DDBJ whole genome shotgun (WGS) entry which is preliminary data.</text>
</comment>
<protein>
    <submittedName>
        <fullName evidence="2">ABC-type transport system involved in multi-copper enzyme maturation permease subunit</fullName>
    </submittedName>
</protein>
<evidence type="ECO:0000256" key="1">
    <source>
        <dbReference type="SAM" id="Phobius"/>
    </source>
</evidence>
<name>A0A8J7KIJ4_9ACTN</name>
<keyword evidence="1" id="KW-1133">Transmembrane helix</keyword>
<proteinExistence type="predicted"/>
<feature type="transmembrane region" description="Helical" evidence="1">
    <location>
        <begin position="72"/>
        <end position="93"/>
    </location>
</feature>
<dbReference type="Proteomes" id="UP000622552">
    <property type="component" value="Unassembled WGS sequence"/>
</dbReference>
<organism evidence="2 3">
    <name type="scientific">Longispora fulva</name>
    <dbReference type="NCBI Taxonomy" id="619741"/>
    <lineage>
        <taxon>Bacteria</taxon>
        <taxon>Bacillati</taxon>
        <taxon>Actinomycetota</taxon>
        <taxon>Actinomycetes</taxon>
        <taxon>Micromonosporales</taxon>
        <taxon>Micromonosporaceae</taxon>
        <taxon>Longispora</taxon>
    </lineage>
</organism>
<dbReference type="EMBL" id="JADOUF010000001">
    <property type="protein sequence ID" value="MBG6134091.1"/>
    <property type="molecule type" value="Genomic_DNA"/>
</dbReference>
<gene>
    <name evidence="2" type="ORF">IW245_000285</name>
</gene>
<keyword evidence="1" id="KW-0812">Transmembrane</keyword>
<sequence length="266" mass="28089">MSTIAAHPASIDLSRTRPTPFSRLVRVELRKSYDTRSGFWLLAATGLITVAVYTVMLLVSATGNSDFSFQDYAVAGGAATSILLPIVGILLVTSEWSQRTTVTTFVLESNRSRVILAKLVTGLVLAVLVTGFVLATAAVAAAGSAVIGDASPWSVDAAAVVGLVLTQSLAMLGGFALATLLLNSPAAIVVFFLYKFLVPNVFSTVAANFPKSTDVLSWIDFQAAQRPLADLSMHGSDWAHLAVTATVWLALPLALGLRRVLRAEVK</sequence>
<dbReference type="RefSeq" id="WP_197001370.1">
    <property type="nucleotide sequence ID" value="NZ_BONS01000026.1"/>
</dbReference>
<feature type="transmembrane region" description="Helical" evidence="1">
    <location>
        <begin position="114"/>
        <end position="147"/>
    </location>
</feature>
<evidence type="ECO:0000313" key="3">
    <source>
        <dbReference type="Proteomes" id="UP000622552"/>
    </source>
</evidence>
<feature type="transmembrane region" description="Helical" evidence="1">
    <location>
        <begin position="159"/>
        <end position="182"/>
    </location>
</feature>
<evidence type="ECO:0000313" key="2">
    <source>
        <dbReference type="EMBL" id="MBG6134091.1"/>
    </source>
</evidence>
<feature type="transmembrane region" description="Helical" evidence="1">
    <location>
        <begin position="39"/>
        <end position="60"/>
    </location>
</feature>
<accession>A0A8J7KIJ4</accession>
<keyword evidence="1" id="KW-0472">Membrane</keyword>